<sequence>MDKFAELKTAVETAELVDAHAHNIVALDSAFPFINCFTEATGEALSYAPHTINFKRSLKEIAELYRSELSLHAIQEYRSSSGVESITAKCLKAARISAIFIDDGLELDKKHEIEWHKTFVPLVGRILRIERLAEKILEEGGPGGKRWTLASFTELFVGKLKSYPFDILVCAEIIVGFKSIAAYRSGLEINTNVSIKDAEEGLNDVLRAGIPVRITNKNFVDHIFTLALEVAQCFDLPMQIHTGFGDKDLDLRLSNPLHLRNVLEDNRFSKCQIVLLHASYPFSKEASYLASVYPQVYLDFGLAVPKLSYHGMLSSVKELLELAPIKKVMFSTDGCAFPESFYLEKVLPRTDSIVLLDPLCRRNLDQIPGVDGHGAKKAREVVFAVLRDACIDADLSILEALQAVKDIFSENARQLYKVKAASDLCDLNAVASPSFLNLDITAPVQDIAFVRIMWIDASGQHRCRVVPRRRFNDLVTKNGVGLTCASMGMSSHMDGPADGTYLSGVGEIRLIPDISTKRIIPWANEQEMVLADMHLKPGIPWEYCPREALRNILHVMEYEFGMVVNVGFEIEFYLLKSVVVNGEEEWIPFDATPYCSTSAFDAAFPVLREIMASLQSLNIVVEQLHAESGNGQFEIALGYTSCFKAADNLVFTREVIRSVARKHELLATFVPKYSEDIGSGSHAHISLSKNGENIFMANSGETQYGISQIGEHFMAGVFNHLPSIMAFTAPIPNSYDRIQPNTWSGAYWCWGIENREAPLRAACPPGTPDGCISNFEIKVFDGCTNPYLALASIVAAGFRGISLADSLPKPIDVNPDIVKHKIPRLPKSLSESLEALKKDTMLRDLIGENLYIAIIAVREVLTEQNYSTVKKKSSLLSLAMIKTSLFVYLLFFLYFVPFINAEGRINPIFKGHKANFKPGPWKNAHATFYGGNDGSETMGGACGYGDLKQQGYGLQTAALSQVMFNDGQTCGACYEIKCLNNGDQNRWCHPGQPSIFVTATNLCPPNYQLSGDNGGWCNPPREHFDLSQPSFLQIAQHKAGIVPVQYRRVPCNKKGGIRFTVNGNPYFTLVLVWNVGGAGDVKAVWVKGDKNVMEWKRMNRNWGQKWETNAMLVGEKLSFRVKTSDGRSSTSLNVAPRNWQFGQTFEGKNFK</sequence>
<dbReference type="SMART" id="SM01230">
    <property type="entry name" value="Gln-synt_C"/>
    <property type="match status" value="1"/>
</dbReference>
<dbReference type="PRINTS" id="PR01226">
    <property type="entry name" value="EXPANSIN"/>
</dbReference>
<comment type="similarity">
    <text evidence="3">Belongs to the expansin family. Expansin A subfamily.</text>
</comment>
<dbReference type="PANTHER" id="PTHR43383:SF2">
    <property type="entry name" value="AMIDOHYDROLASE 2 FAMILY PROTEIN"/>
    <property type="match status" value="1"/>
</dbReference>
<gene>
    <name evidence="15" type="ORF">ACJIZ3_021870</name>
</gene>
<dbReference type="SMART" id="SM00837">
    <property type="entry name" value="DPBB_1"/>
    <property type="match status" value="1"/>
</dbReference>
<evidence type="ECO:0000313" key="16">
    <source>
        <dbReference type="Proteomes" id="UP001634393"/>
    </source>
</evidence>
<comment type="subcellular location">
    <subcellularLocation>
        <location evidence="1">Membrane</location>
        <topology evidence="1">Peripheral membrane protein</topology>
    </subcellularLocation>
    <subcellularLocation>
        <location evidence="2">Secreted</location>
        <location evidence="2">Cell wall</location>
    </subcellularLocation>
</comment>
<dbReference type="Gene3D" id="3.10.20.70">
    <property type="entry name" value="Glutamine synthetase, N-terminal domain"/>
    <property type="match status" value="1"/>
</dbReference>
<evidence type="ECO:0000256" key="2">
    <source>
        <dbReference type="ARBA" id="ARBA00004191"/>
    </source>
</evidence>
<reference evidence="15 16" key="1">
    <citation type="submission" date="2024-12" db="EMBL/GenBank/DDBJ databases">
        <title>The unique morphological basis and parallel evolutionary history of personate flowers in Penstemon.</title>
        <authorList>
            <person name="Depatie T.H."/>
            <person name="Wessinger C.A."/>
        </authorList>
    </citation>
    <scope>NUCLEOTIDE SEQUENCE [LARGE SCALE GENOMIC DNA]</scope>
    <source>
        <strain evidence="15">WTNN_2</strain>
        <tissue evidence="15">Leaf</tissue>
    </source>
</reference>
<dbReference type="GO" id="GO:0016020">
    <property type="term" value="C:membrane"/>
    <property type="evidence" value="ECO:0007669"/>
    <property type="project" value="UniProtKB-SubCell"/>
</dbReference>
<dbReference type="Gene3D" id="2.40.40.10">
    <property type="entry name" value="RlpA-like domain"/>
    <property type="match status" value="1"/>
</dbReference>
<dbReference type="PROSITE" id="PS50843">
    <property type="entry name" value="EXPANSIN_CBD"/>
    <property type="match status" value="1"/>
</dbReference>
<feature type="domain" description="GS catalytic" evidence="14">
    <location>
        <begin position="545"/>
        <end position="896"/>
    </location>
</feature>
<evidence type="ECO:0000256" key="5">
    <source>
        <dbReference type="ARBA" id="ARBA00022525"/>
    </source>
</evidence>
<dbReference type="InterPro" id="IPR007118">
    <property type="entry name" value="Expan_Lol_pI"/>
</dbReference>
<dbReference type="InterPro" id="IPR036749">
    <property type="entry name" value="Expansin_CBD_sf"/>
</dbReference>
<evidence type="ECO:0000256" key="8">
    <source>
        <dbReference type="ARBA" id="ARBA00023316"/>
    </source>
</evidence>
<comment type="similarity">
    <text evidence="9 10">Belongs to the glutamine synthetase family.</text>
</comment>
<dbReference type="AlphaFoldDB" id="A0ABD3SN96"/>
<dbReference type="Pfam" id="PF00120">
    <property type="entry name" value="Gln-synt_C"/>
    <property type="match status" value="1"/>
</dbReference>
<evidence type="ECO:0000256" key="3">
    <source>
        <dbReference type="ARBA" id="ARBA00005392"/>
    </source>
</evidence>
<evidence type="ECO:0000256" key="9">
    <source>
        <dbReference type="PROSITE-ProRule" id="PRU01331"/>
    </source>
</evidence>
<dbReference type="PROSITE" id="PS51987">
    <property type="entry name" value="GS_CATALYTIC"/>
    <property type="match status" value="1"/>
</dbReference>
<accession>A0ABD3SN96</accession>
<dbReference type="Gene3D" id="3.30.590.10">
    <property type="entry name" value="Glutamine synthetase/guanido kinase, catalytic domain"/>
    <property type="match status" value="1"/>
</dbReference>
<dbReference type="EMBL" id="JBJXBP010000006">
    <property type="protein sequence ID" value="KAL3825841.1"/>
    <property type="molecule type" value="Genomic_DNA"/>
</dbReference>
<evidence type="ECO:0000256" key="10">
    <source>
        <dbReference type="RuleBase" id="RU000384"/>
    </source>
</evidence>
<dbReference type="InterPro" id="IPR006680">
    <property type="entry name" value="Amidohydro-rel"/>
</dbReference>
<name>A0ABD3SN96_9LAMI</name>
<dbReference type="PROSITE" id="PS50842">
    <property type="entry name" value="EXPANSIN_EG45"/>
    <property type="match status" value="1"/>
</dbReference>
<protein>
    <submittedName>
        <fullName evidence="15">Uncharacterized protein</fullName>
    </submittedName>
</protein>
<organism evidence="15 16">
    <name type="scientific">Penstemon smallii</name>
    <dbReference type="NCBI Taxonomy" id="265156"/>
    <lineage>
        <taxon>Eukaryota</taxon>
        <taxon>Viridiplantae</taxon>
        <taxon>Streptophyta</taxon>
        <taxon>Embryophyta</taxon>
        <taxon>Tracheophyta</taxon>
        <taxon>Spermatophyta</taxon>
        <taxon>Magnoliopsida</taxon>
        <taxon>eudicotyledons</taxon>
        <taxon>Gunneridae</taxon>
        <taxon>Pentapetalae</taxon>
        <taxon>asterids</taxon>
        <taxon>lamiids</taxon>
        <taxon>Lamiales</taxon>
        <taxon>Plantaginaceae</taxon>
        <taxon>Cheloneae</taxon>
        <taxon>Penstemon</taxon>
    </lineage>
</organism>
<dbReference type="GO" id="GO:0009653">
    <property type="term" value="P:anatomical structure morphogenesis"/>
    <property type="evidence" value="ECO:0007669"/>
    <property type="project" value="UniProtKB-ARBA"/>
</dbReference>
<dbReference type="InterPro" id="IPR002963">
    <property type="entry name" value="Expansin"/>
</dbReference>
<dbReference type="SUPFAM" id="SSF54368">
    <property type="entry name" value="Glutamine synthetase, N-terminal domain"/>
    <property type="match status" value="1"/>
</dbReference>
<dbReference type="InterPro" id="IPR014746">
    <property type="entry name" value="Gln_synth/guanido_kin_cat_dom"/>
</dbReference>
<evidence type="ECO:0000256" key="7">
    <source>
        <dbReference type="ARBA" id="ARBA00023136"/>
    </source>
</evidence>
<dbReference type="FunFam" id="3.30.590.10:FF:000012">
    <property type="entry name" value="Glutamate-ammonia ligase"/>
    <property type="match status" value="1"/>
</dbReference>
<feature type="domain" description="Expansin-like CBD" evidence="13">
    <location>
        <begin position="1066"/>
        <end position="1147"/>
    </location>
</feature>
<dbReference type="GO" id="GO:0071555">
    <property type="term" value="P:cell wall organization"/>
    <property type="evidence" value="ECO:0007669"/>
    <property type="project" value="UniProtKB-KW"/>
</dbReference>
<keyword evidence="16" id="KW-1185">Reference proteome</keyword>
<dbReference type="PANTHER" id="PTHR43383">
    <property type="entry name" value="NODULIN 6"/>
    <property type="match status" value="1"/>
</dbReference>
<dbReference type="CDD" id="cd22274">
    <property type="entry name" value="DPBB_EXPA_N"/>
    <property type="match status" value="1"/>
</dbReference>
<dbReference type="SUPFAM" id="SSF51556">
    <property type="entry name" value="Metallo-dependent hydrolases"/>
    <property type="match status" value="1"/>
</dbReference>
<keyword evidence="5" id="KW-0964">Secreted</keyword>
<dbReference type="Pfam" id="PF01357">
    <property type="entry name" value="Expansin_C"/>
    <property type="match status" value="1"/>
</dbReference>
<dbReference type="PRINTS" id="PR01225">
    <property type="entry name" value="EXPANSNFAMLY"/>
</dbReference>
<evidence type="ECO:0000259" key="12">
    <source>
        <dbReference type="PROSITE" id="PS50842"/>
    </source>
</evidence>
<evidence type="ECO:0000256" key="6">
    <source>
        <dbReference type="ARBA" id="ARBA00022729"/>
    </source>
</evidence>
<keyword evidence="11" id="KW-0812">Transmembrane</keyword>
<feature type="transmembrane region" description="Helical" evidence="11">
    <location>
        <begin position="875"/>
        <end position="896"/>
    </location>
</feature>
<dbReference type="SUPFAM" id="SSF55931">
    <property type="entry name" value="Glutamine synthetase/guanido kinase"/>
    <property type="match status" value="1"/>
</dbReference>
<keyword evidence="11" id="KW-1133">Transmembrane helix</keyword>
<dbReference type="Pfam" id="PF04909">
    <property type="entry name" value="Amidohydro_2"/>
    <property type="match status" value="1"/>
</dbReference>
<dbReference type="SUPFAM" id="SSF50685">
    <property type="entry name" value="Barwin-like endoglucanases"/>
    <property type="match status" value="1"/>
</dbReference>
<dbReference type="Gene3D" id="2.60.40.760">
    <property type="entry name" value="Expansin, cellulose-binding-like domain"/>
    <property type="match status" value="1"/>
</dbReference>
<dbReference type="Gene3D" id="3.20.20.140">
    <property type="entry name" value="Metal-dependent hydrolases"/>
    <property type="match status" value="1"/>
</dbReference>
<keyword evidence="8" id="KW-0961">Cell wall biogenesis/degradation</keyword>
<dbReference type="InterPro" id="IPR007117">
    <property type="entry name" value="Expansin_CBD"/>
</dbReference>
<dbReference type="InterPro" id="IPR032466">
    <property type="entry name" value="Metal_Hydrolase"/>
</dbReference>
<evidence type="ECO:0000259" key="13">
    <source>
        <dbReference type="PROSITE" id="PS50843"/>
    </source>
</evidence>
<feature type="domain" description="Expansin-like EG45" evidence="12">
    <location>
        <begin position="939"/>
        <end position="1056"/>
    </location>
</feature>
<evidence type="ECO:0000256" key="11">
    <source>
        <dbReference type="SAM" id="Phobius"/>
    </source>
</evidence>
<dbReference type="InterPro" id="IPR007112">
    <property type="entry name" value="Expansin/allergen_DPBB_dom"/>
</dbReference>
<dbReference type="Pfam" id="PF03330">
    <property type="entry name" value="DPBB_1"/>
    <property type="match status" value="1"/>
</dbReference>
<dbReference type="InterPro" id="IPR036908">
    <property type="entry name" value="RlpA-like_sf"/>
</dbReference>
<dbReference type="SUPFAM" id="SSF49590">
    <property type="entry name" value="PHL pollen allergen"/>
    <property type="match status" value="1"/>
</dbReference>
<dbReference type="Proteomes" id="UP001634393">
    <property type="component" value="Unassembled WGS sequence"/>
</dbReference>
<evidence type="ECO:0000256" key="4">
    <source>
        <dbReference type="ARBA" id="ARBA00022512"/>
    </source>
</evidence>
<evidence type="ECO:0000256" key="1">
    <source>
        <dbReference type="ARBA" id="ARBA00004170"/>
    </source>
</evidence>
<evidence type="ECO:0000259" key="14">
    <source>
        <dbReference type="PROSITE" id="PS51987"/>
    </source>
</evidence>
<evidence type="ECO:0000313" key="15">
    <source>
        <dbReference type="EMBL" id="KAL3825841.1"/>
    </source>
</evidence>
<keyword evidence="6" id="KW-0732">Signal</keyword>
<dbReference type="InterPro" id="IPR036651">
    <property type="entry name" value="Gln_synt_N_sf"/>
</dbReference>
<keyword evidence="7 11" id="KW-0472">Membrane</keyword>
<dbReference type="FunFam" id="3.10.20.70:FF:000009">
    <property type="entry name" value="Glutamate-ammonia ligase"/>
    <property type="match status" value="1"/>
</dbReference>
<dbReference type="InterPro" id="IPR008146">
    <property type="entry name" value="Gln_synth_cat_dom"/>
</dbReference>
<keyword evidence="4" id="KW-0134">Cell wall</keyword>
<comment type="caution">
    <text evidence="15">The sequence shown here is derived from an EMBL/GenBank/DDBJ whole genome shotgun (WGS) entry which is preliminary data.</text>
</comment>
<proteinExistence type="inferred from homology"/>
<dbReference type="InterPro" id="IPR009009">
    <property type="entry name" value="RlpA-like_DPBB"/>
</dbReference>